<comment type="subcellular location">
    <subcellularLocation>
        <location evidence="8">Cell membrane</location>
        <topology evidence="8">Multi-pass membrane protein</topology>
    </subcellularLocation>
    <subcellularLocation>
        <location evidence="1">Membrane</location>
        <topology evidence="1">Multi-pass membrane protein</topology>
    </subcellularLocation>
</comment>
<evidence type="ECO:0000256" key="5">
    <source>
        <dbReference type="ARBA" id="ARBA00022989"/>
    </source>
</evidence>
<dbReference type="InterPro" id="IPR013130">
    <property type="entry name" value="Fe3_Rdtase_TM_dom"/>
</dbReference>
<dbReference type="RefSeq" id="WP_046858333.1">
    <property type="nucleotide sequence ID" value="NZ_CP011412.1"/>
</dbReference>
<keyword evidence="8" id="KW-0285">Flavoprotein</keyword>
<dbReference type="PANTHER" id="PTHR36964:SF1">
    <property type="entry name" value="PROTEIN-METHIONINE-SULFOXIDE REDUCTASE HEME-BINDING SUBUNIT MSRQ"/>
    <property type="match status" value="1"/>
</dbReference>
<dbReference type="GO" id="GO:0010181">
    <property type="term" value="F:FMN binding"/>
    <property type="evidence" value="ECO:0007669"/>
    <property type="project" value="UniProtKB-UniRule"/>
</dbReference>
<keyword evidence="6 8" id="KW-0408">Iron</keyword>
<evidence type="ECO:0000256" key="2">
    <source>
        <dbReference type="ARBA" id="ARBA00022448"/>
    </source>
</evidence>
<comment type="similarity">
    <text evidence="8">Belongs to the MsrQ family.</text>
</comment>
<comment type="cofactor">
    <cofactor evidence="8">
        <name>FMN</name>
        <dbReference type="ChEBI" id="CHEBI:58210"/>
    </cofactor>
    <text evidence="8">Binds 1 FMN per subunit.</text>
</comment>
<dbReference type="EMBL" id="CP011412">
    <property type="protein sequence ID" value="AKH19394.1"/>
    <property type="molecule type" value="Genomic_DNA"/>
</dbReference>
<keyword evidence="8" id="KW-1003">Cell membrane</keyword>
<comment type="function">
    <text evidence="8">Part of the MsrPQ system that repairs oxidized periplasmic proteins containing methionine sulfoxide residues (Met-O), using respiratory chain electrons. Thus protects these proteins from oxidative-stress damage caused by reactive species of oxygen and chlorine generated by the host defense mechanisms. MsrPQ is essential for the maintenance of envelope integrity under bleach stress, rescuing a wide series of structurally unrelated periplasmic proteins from methionine oxidation. MsrQ provides electrons for reduction to the reductase catalytic subunit MsrP, using the quinone pool of the respiratory chain.</text>
</comment>
<keyword evidence="7 8" id="KW-0472">Membrane</keyword>
<dbReference type="OrthoDB" id="9788328at2"/>
<dbReference type="PATRIC" id="fig|1543721.4.peg.513"/>
<evidence type="ECO:0000256" key="3">
    <source>
        <dbReference type="ARBA" id="ARBA00022617"/>
    </source>
</evidence>
<dbReference type="GO" id="GO:0020037">
    <property type="term" value="F:heme binding"/>
    <property type="evidence" value="ECO:0007669"/>
    <property type="project" value="UniProtKB-UniRule"/>
</dbReference>
<keyword evidence="11" id="KW-1185">Reference proteome</keyword>
<feature type="transmembrane region" description="Helical" evidence="8">
    <location>
        <begin position="116"/>
        <end position="132"/>
    </location>
</feature>
<reference evidence="10 11" key="1">
    <citation type="journal article" date="2015" name="Genome Announc.">
        <title>Complete Genome Sequence of Sedimenticola thiotaurini Strain SIP-G1, a Polyphosphate- and Polyhydroxyalkanoate-Accumulating Sulfur-Oxidizing Gammaproteobacterium Isolated from Salt Marsh Sediments.</title>
        <authorList>
            <person name="Flood B.E."/>
            <person name="Jones D.S."/>
            <person name="Bailey J.V."/>
        </authorList>
    </citation>
    <scope>NUCLEOTIDE SEQUENCE [LARGE SCALE GENOMIC DNA]</scope>
    <source>
        <strain evidence="10 11">SIP-G1</strain>
    </source>
</reference>
<name>A0A0F7JVM3_9GAMM</name>
<evidence type="ECO:0000313" key="11">
    <source>
        <dbReference type="Proteomes" id="UP000034410"/>
    </source>
</evidence>
<feature type="domain" description="Ferric oxidoreductase" evidence="9">
    <location>
        <begin position="47"/>
        <end position="159"/>
    </location>
</feature>
<dbReference type="GO" id="GO:0030091">
    <property type="term" value="P:protein repair"/>
    <property type="evidence" value="ECO:0007669"/>
    <property type="project" value="UniProtKB-UniRule"/>
</dbReference>
<keyword evidence="8" id="KW-0249">Electron transport</keyword>
<dbReference type="AlphaFoldDB" id="A0A0F7JVM3"/>
<feature type="transmembrane region" description="Helical" evidence="8">
    <location>
        <begin position="177"/>
        <end position="195"/>
    </location>
</feature>
<dbReference type="GO" id="GO:0009055">
    <property type="term" value="F:electron transfer activity"/>
    <property type="evidence" value="ECO:0007669"/>
    <property type="project" value="UniProtKB-UniRule"/>
</dbReference>
<feature type="transmembrane region" description="Helical" evidence="8">
    <location>
        <begin position="79"/>
        <end position="96"/>
    </location>
</feature>
<keyword evidence="2 8" id="KW-0813">Transport</keyword>
<evidence type="ECO:0000259" key="9">
    <source>
        <dbReference type="Pfam" id="PF01794"/>
    </source>
</evidence>
<gene>
    <name evidence="8" type="primary">msrQ</name>
    <name evidence="10" type="ORF">AAY24_02440</name>
</gene>
<evidence type="ECO:0000256" key="8">
    <source>
        <dbReference type="HAMAP-Rule" id="MF_01207"/>
    </source>
</evidence>
<evidence type="ECO:0000256" key="6">
    <source>
        <dbReference type="ARBA" id="ARBA00023004"/>
    </source>
</evidence>
<keyword evidence="8" id="KW-0479">Metal-binding</keyword>
<sequence length="221" mass="25135">MTRTGVINWLLKPLLAMLLLVPLGLLVLDATRDALGANPVETIIHQTGLWALRLLLLTLAITPLCQVTGISDWVRFRRLIGLLSFLYALLHFSTYAVLDQGLDLGEILTDVLKRPYITLGFATFLLLIPLAATSHNRIIRWLGGRRWKRLHRLVYIAGLGGALHYLWLVRADVLPPLLYLGLFLGLMLFRIPAAIRSGLMYRLRKISPFQRHHHFHEEEPS</sequence>
<proteinExistence type="inferred from homology"/>
<dbReference type="PANTHER" id="PTHR36964">
    <property type="entry name" value="PROTEIN-METHIONINE-SULFOXIDE REDUCTASE HEME-BINDING SUBUNIT MSRQ"/>
    <property type="match status" value="1"/>
</dbReference>
<dbReference type="KEGG" id="seds:AAY24_02440"/>
<keyword evidence="8" id="KW-0288">FMN</keyword>
<keyword evidence="5 8" id="KW-1133">Transmembrane helix</keyword>
<organism evidence="10 11">
    <name type="scientific">Sedimenticola thiotaurini</name>
    <dbReference type="NCBI Taxonomy" id="1543721"/>
    <lineage>
        <taxon>Bacteria</taxon>
        <taxon>Pseudomonadati</taxon>
        <taxon>Pseudomonadota</taxon>
        <taxon>Gammaproteobacteria</taxon>
        <taxon>Chromatiales</taxon>
        <taxon>Sedimenticolaceae</taxon>
        <taxon>Sedimenticola</taxon>
    </lineage>
</organism>
<evidence type="ECO:0000256" key="7">
    <source>
        <dbReference type="ARBA" id="ARBA00023136"/>
    </source>
</evidence>
<dbReference type="GO" id="GO:0046872">
    <property type="term" value="F:metal ion binding"/>
    <property type="evidence" value="ECO:0007669"/>
    <property type="project" value="UniProtKB-KW"/>
</dbReference>
<dbReference type="HAMAP" id="MF_01207">
    <property type="entry name" value="MsrQ"/>
    <property type="match status" value="1"/>
</dbReference>
<dbReference type="GO" id="GO:0005886">
    <property type="term" value="C:plasma membrane"/>
    <property type="evidence" value="ECO:0007669"/>
    <property type="project" value="UniProtKB-SubCell"/>
</dbReference>
<dbReference type="Pfam" id="PF01794">
    <property type="entry name" value="Ferric_reduct"/>
    <property type="match status" value="1"/>
</dbReference>
<dbReference type="InterPro" id="IPR022837">
    <property type="entry name" value="MsrQ-like"/>
</dbReference>
<protein>
    <recommendedName>
        <fullName evidence="8">Protein-methionine-sulfoxide reductase heme-binding subunit MsrQ</fullName>
    </recommendedName>
    <alternativeName>
        <fullName evidence="8">Flavocytochrome MsrQ</fullName>
    </alternativeName>
</protein>
<comment type="subunit">
    <text evidence="8">Heterodimer of a catalytic subunit (MsrP) and a heme-binding subunit (MsrQ).</text>
</comment>
<evidence type="ECO:0000256" key="4">
    <source>
        <dbReference type="ARBA" id="ARBA00022692"/>
    </source>
</evidence>
<accession>A0A0F7JVM3</accession>
<feature type="transmembrane region" description="Helical" evidence="8">
    <location>
        <begin position="9"/>
        <end position="28"/>
    </location>
</feature>
<feature type="transmembrane region" description="Helical" evidence="8">
    <location>
        <begin position="153"/>
        <end position="171"/>
    </location>
</feature>
<keyword evidence="3 8" id="KW-0349">Heme</keyword>
<dbReference type="GO" id="GO:0016679">
    <property type="term" value="F:oxidoreductase activity, acting on diphenols and related substances as donors"/>
    <property type="evidence" value="ECO:0007669"/>
    <property type="project" value="TreeGrafter"/>
</dbReference>
<dbReference type="Proteomes" id="UP000034410">
    <property type="component" value="Chromosome"/>
</dbReference>
<feature type="transmembrane region" description="Helical" evidence="8">
    <location>
        <begin position="48"/>
        <end position="67"/>
    </location>
</feature>
<comment type="cofactor">
    <cofactor evidence="8">
        <name>heme b</name>
        <dbReference type="ChEBI" id="CHEBI:60344"/>
    </cofactor>
    <text evidence="8">Binds 1 heme b (iron(II)-protoporphyrin IX) group per subunit.</text>
</comment>
<evidence type="ECO:0000313" key="10">
    <source>
        <dbReference type="EMBL" id="AKH19394.1"/>
    </source>
</evidence>
<keyword evidence="4 8" id="KW-0812">Transmembrane</keyword>
<evidence type="ECO:0000256" key="1">
    <source>
        <dbReference type="ARBA" id="ARBA00004141"/>
    </source>
</evidence>